<dbReference type="Gene3D" id="1.25.40.10">
    <property type="entry name" value="Tetratricopeptide repeat domain"/>
    <property type="match status" value="3"/>
</dbReference>
<dbReference type="FunFam" id="1.25.40.10:FF:000436">
    <property type="entry name" value="Pentatricopeptide repeat-containing protein At5g39350 family"/>
    <property type="match status" value="1"/>
</dbReference>
<keyword evidence="3" id="KW-0812">Transmembrane</keyword>
<feature type="repeat" description="PPR" evidence="2">
    <location>
        <begin position="173"/>
        <end position="208"/>
    </location>
</feature>
<evidence type="ECO:0000313" key="4">
    <source>
        <dbReference type="EMBL" id="KAK7809481.1"/>
    </source>
</evidence>
<dbReference type="InterPro" id="IPR011990">
    <property type="entry name" value="TPR-like_helical_dom_sf"/>
</dbReference>
<evidence type="ECO:0000313" key="5">
    <source>
        <dbReference type="Proteomes" id="UP000237347"/>
    </source>
</evidence>
<feature type="repeat" description="PPR" evidence="2">
    <location>
        <begin position="278"/>
        <end position="312"/>
    </location>
</feature>
<reference evidence="4 5" key="1">
    <citation type="journal article" date="2018" name="Sci. Data">
        <title>The draft genome sequence of cork oak.</title>
        <authorList>
            <person name="Ramos A.M."/>
            <person name="Usie A."/>
            <person name="Barbosa P."/>
            <person name="Barros P.M."/>
            <person name="Capote T."/>
            <person name="Chaves I."/>
            <person name="Simoes F."/>
            <person name="Abreu I."/>
            <person name="Carrasquinho I."/>
            <person name="Faro C."/>
            <person name="Guimaraes J.B."/>
            <person name="Mendonca D."/>
            <person name="Nobrega F."/>
            <person name="Rodrigues L."/>
            <person name="Saibo N.J.M."/>
            <person name="Varela M.C."/>
            <person name="Egas C."/>
            <person name="Matos J."/>
            <person name="Miguel C.M."/>
            <person name="Oliveira M.M."/>
            <person name="Ricardo C.P."/>
            <person name="Goncalves S."/>
        </authorList>
    </citation>
    <scope>NUCLEOTIDE SEQUENCE [LARGE SCALE GENOMIC DNA]</scope>
    <source>
        <strain evidence="5">cv. HL8</strain>
    </source>
</reference>
<evidence type="ECO:0000256" key="3">
    <source>
        <dbReference type="SAM" id="Phobius"/>
    </source>
</evidence>
<protein>
    <submittedName>
        <fullName evidence="4">Pentatricopeptide repeat-containing protein</fullName>
    </submittedName>
</protein>
<dbReference type="Proteomes" id="UP000237347">
    <property type="component" value="Unassembled WGS sequence"/>
</dbReference>
<gene>
    <name evidence="4" type="ORF">CFP56_004093</name>
</gene>
<evidence type="ECO:0000256" key="1">
    <source>
        <dbReference type="ARBA" id="ARBA00022737"/>
    </source>
</evidence>
<dbReference type="GO" id="GO:0003723">
    <property type="term" value="F:RNA binding"/>
    <property type="evidence" value="ECO:0007669"/>
    <property type="project" value="InterPro"/>
</dbReference>
<keyword evidence="3" id="KW-0472">Membrane</keyword>
<proteinExistence type="predicted"/>
<sequence>MVSCFANNDMGTEAIVMFLDILENGLCPNEYCISAVIRACSNAENIPIGEMGFWFVIKSGYFESDVCVRCALIDMFLKGGGDVDLAYKAVDLFFNMVLSEYVLDRFTFDGVISACAELELLNLGQQLHSWVIRTGLALDVCVGCCLVDMYAKCAADGSVDDARKVFDVMVDCNVMSWTDIITGYVQSGGLDKEAVELLREMIKGHVSVSPNHFTFSSVLMACVNLSDPCMGQQVYTHAEKLGLASLNCVGNSLISMYASSEKAFELFHEIKDIGIGASVFTFASLLSGAASIGAVSKAMEMFHKMLEDGVRPNVINNIAALSACSCVGLIFESWKPFTSMYTEHGIVPRMEYYACMVD</sequence>
<keyword evidence="3" id="KW-1133">Transmembrane helix</keyword>
<feature type="transmembrane region" description="Helical" evidence="3">
    <location>
        <begin position="273"/>
        <end position="294"/>
    </location>
</feature>
<dbReference type="PANTHER" id="PTHR47926:SF522">
    <property type="entry name" value="TETRATRICOPEPTIDE REPEAT-LIKE SUPERFAMILY PROTEIN"/>
    <property type="match status" value="1"/>
</dbReference>
<comment type="caution">
    <text evidence="4">The sequence shown here is derived from an EMBL/GenBank/DDBJ whole genome shotgun (WGS) entry which is preliminary data.</text>
</comment>
<keyword evidence="1" id="KW-0677">Repeat</keyword>
<name>A0AAW0I546_QUESU</name>
<dbReference type="GO" id="GO:0009451">
    <property type="term" value="P:RNA modification"/>
    <property type="evidence" value="ECO:0007669"/>
    <property type="project" value="InterPro"/>
</dbReference>
<dbReference type="NCBIfam" id="TIGR00756">
    <property type="entry name" value="PPR"/>
    <property type="match status" value="1"/>
</dbReference>
<dbReference type="PROSITE" id="PS51375">
    <property type="entry name" value="PPR"/>
    <property type="match status" value="2"/>
</dbReference>
<keyword evidence="5" id="KW-1185">Reference proteome</keyword>
<dbReference type="EMBL" id="PKMF04002339">
    <property type="protein sequence ID" value="KAK7809481.1"/>
    <property type="molecule type" value="Genomic_DNA"/>
</dbReference>
<dbReference type="InterPro" id="IPR002885">
    <property type="entry name" value="PPR_rpt"/>
</dbReference>
<accession>A0AAW0I546</accession>
<dbReference type="AlphaFoldDB" id="A0AAW0I546"/>
<evidence type="ECO:0000256" key="2">
    <source>
        <dbReference type="PROSITE-ProRule" id="PRU00708"/>
    </source>
</evidence>
<dbReference type="Pfam" id="PF13812">
    <property type="entry name" value="PPR_3"/>
    <property type="match status" value="2"/>
</dbReference>
<dbReference type="PANTHER" id="PTHR47926">
    <property type="entry name" value="PENTATRICOPEPTIDE REPEAT-CONTAINING PROTEIN"/>
    <property type="match status" value="1"/>
</dbReference>
<organism evidence="4 5">
    <name type="scientific">Quercus suber</name>
    <name type="common">Cork oak</name>
    <dbReference type="NCBI Taxonomy" id="58331"/>
    <lineage>
        <taxon>Eukaryota</taxon>
        <taxon>Viridiplantae</taxon>
        <taxon>Streptophyta</taxon>
        <taxon>Embryophyta</taxon>
        <taxon>Tracheophyta</taxon>
        <taxon>Spermatophyta</taxon>
        <taxon>Magnoliopsida</taxon>
        <taxon>eudicotyledons</taxon>
        <taxon>Gunneridae</taxon>
        <taxon>Pentapetalae</taxon>
        <taxon>rosids</taxon>
        <taxon>fabids</taxon>
        <taxon>Fagales</taxon>
        <taxon>Fagaceae</taxon>
        <taxon>Quercus</taxon>
    </lineage>
</organism>
<dbReference type="InterPro" id="IPR046960">
    <property type="entry name" value="PPR_At4g14850-like_plant"/>
</dbReference>